<dbReference type="RefSeq" id="WP_065541923.1">
    <property type="nucleotide sequence ID" value="NZ_CP015405.2"/>
</dbReference>
<reference evidence="1" key="1">
    <citation type="submission" date="2017-04" db="EMBL/GenBank/DDBJ databases">
        <title>Complete Genome Sequences of Twelve Strains of a Stable Defined Moderately Diverse Mouse Microbiota 2 (sDMDMm2).</title>
        <authorList>
            <person name="Uchimura Y."/>
            <person name="Wyss M."/>
            <person name="Brugiroux S."/>
            <person name="Limenitakis J.P."/>
            <person name="Stecher B."/>
            <person name="McCoy K.D."/>
            <person name="Macpherson A.J."/>
        </authorList>
    </citation>
    <scope>NUCLEOTIDE SEQUENCE</scope>
    <source>
        <strain evidence="1">YL58</strain>
    </source>
</reference>
<name>A0A1C7I805_9FIRM</name>
<gene>
    <name evidence="1" type="ORF">A4V09_08105</name>
</gene>
<dbReference type="AlphaFoldDB" id="A0A1C7I805"/>
<organism evidence="1 2">
    <name type="scientific">Blautia pseudococcoides</name>
    <dbReference type="NCBI Taxonomy" id="1796616"/>
    <lineage>
        <taxon>Bacteria</taxon>
        <taxon>Bacillati</taxon>
        <taxon>Bacillota</taxon>
        <taxon>Clostridia</taxon>
        <taxon>Lachnospirales</taxon>
        <taxon>Lachnospiraceae</taxon>
        <taxon>Blautia</taxon>
    </lineage>
</organism>
<dbReference type="STRING" id="1796616.A4V09_08105"/>
<evidence type="ECO:0000313" key="1">
    <source>
        <dbReference type="EMBL" id="ANU75735.1"/>
    </source>
</evidence>
<dbReference type="Proteomes" id="UP000092574">
    <property type="component" value="Chromosome"/>
</dbReference>
<dbReference type="KEGG" id="byl:A4V09_08105"/>
<proteinExistence type="predicted"/>
<evidence type="ECO:0000313" key="2">
    <source>
        <dbReference type="Proteomes" id="UP000092574"/>
    </source>
</evidence>
<keyword evidence="2" id="KW-1185">Reference proteome</keyword>
<dbReference type="EMBL" id="CP015405">
    <property type="protein sequence ID" value="ANU75735.1"/>
    <property type="molecule type" value="Genomic_DNA"/>
</dbReference>
<protein>
    <submittedName>
        <fullName evidence="1">Uncharacterized protein</fullName>
    </submittedName>
</protein>
<sequence>MEIVGLDDLIMITYNGDDGILTLEFVGTLLLNLKLTSKKRIFKVKDMFHKDELCKKIRLLNKKEAANKHKIANYISCKKFGEVLSEKLKMMRIGNRKCFRTVSLTSNYQNELMLEITCTEYLWKILQHKAELIFIREEHDNIYYKLTRYN</sequence>
<accession>A0A1C7I805</accession>